<name>A0AAD9JQ49_9ANNE</name>
<sequence>MRRLSARSGVQLKGICCLLSHDCKDSSQSNNTRFDDVECSVDDDGRHEELDKCLRLGGRFVKKYIKALGKSDETFDACESSTKYLTCIEPLLHRCPGIKHVMHNHWRNLTAYMKCACHDKRSECTKSLDCLSSEYRSLLVVRCNSLFSFNVRQNTKDHCHFLREAINCKDALITSQCGSETGQFAYHLLRLSNDDFVVKNRCHLPRNPTYKGFRYTDSNGRCEHFLPDMKSCVRENISRKQMLSFREDNDLVVEGGHSKKEIKDACSRYRKYESCMRPIRERCPAGPDLVYEIDSELRGYKLKMEYICKVAKKRKYSRRRRNENELLAPFRHQSDGYLPHVKCYNRIHTDGTLKQCNEHVWDDVATYLENVTSYQIYCQKELPVVKALKQELDKVRLCYEEVVSNECNKTASRTLSEFMKLVFRDPEYLKLGFVADCQLHRSAPQPIPAGSTSSTPRHRHDRYKTRRPPIVTTSTPRIYNGRGGSIATHHVTNSPNTPAQKHAANPERTTSGSDTPWQGVFRALTWCLGVSVALIT</sequence>
<feature type="compositionally biased region" description="Basic residues" evidence="1">
    <location>
        <begin position="456"/>
        <end position="467"/>
    </location>
</feature>
<evidence type="ECO:0000256" key="1">
    <source>
        <dbReference type="SAM" id="MobiDB-lite"/>
    </source>
</evidence>
<organism evidence="2 3">
    <name type="scientific">Paralvinella palmiformis</name>
    <dbReference type="NCBI Taxonomy" id="53620"/>
    <lineage>
        <taxon>Eukaryota</taxon>
        <taxon>Metazoa</taxon>
        <taxon>Spiralia</taxon>
        <taxon>Lophotrochozoa</taxon>
        <taxon>Annelida</taxon>
        <taxon>Polychaeta</taxon>
        <taxon>Sedentaria</taxon>
        <taxon>Canalipalpata</taxon>
        <taxon>Terebellida</taxon>
        <taxon>Terebelliformia</taxon>
        <taxon>Alvinellidae</taxon>
        <taxon>Paralvinella</taxon>
    </lineage>
</organism>
<proteinExistence type="predicted"/>
<keyword evidence="3" id="KW-1185">Reference proteome</keyword>
<dbReference type="EMBL" id="JAODUP010000193">
    <property type="protein sequence ID" value="KAK2157323.1"/>
    <property type="molecule type" value="Genomic_DNA"/>
</dbReference>
<feature type="region of interest" description="Disordered" evidence="1">
    <location>
        <begin position="444"/>
        <end position="515"/>
    </location>
</feature>
<evidence type="ECO:0000313" key="3">
    <source>
        <dbReference type="Proteomes" id="UP001208570"/>
    </source>
</evidence>
<feature type="compositionally biased region" description="Polar residues" evidence="1">
    <location>
        <begin position="490"/>
        <end position="499"/>
    </location>
</feature>
<dbReference type="Proteomes" id="UP001208570">
    <property type="component" value="Unassembled WGS sequence"/>
</dbReference>
<gene>
    <name evidence="2" type="ORF">LSH36_193g03004</name>
</gene>
<dbReference type="AlphaFoldDB" id="A0AAD9JQ49"/>
<evidence type="ECO:0000313" key="2">
    <source>
        <dbReference type="EMBL" id="KAK2157323.1"/>
    </source>
</evidence>
<protein>
    <submittedName>
        <fullName evidence="2">Uncharacterized protein</fullName>
    </submittedName>
</protein>
<reference evidence="2" key="1">
    <citation type="journal article" date="2023" name="Mol. Biol. Evol.">
        <title>Third-Generation Sequencing Reveals the Adaptive Role of the Epigenome in Three Deep-Sea Polychaetes.</title>
        <authorList>
            <person name="Perez M."/>
            <person name="Aroh O."/>
            <person name="Sun Y."/>
            <person name="Lan Y."/>
            <person name="Juniper S.K."/>
            <person name="Young C.R."/>
            <person name="Angers B."/>
            <person name="Qian P.Y."/>
        </authorList>
    </citation>
    <scope>NUCLEOTIDE SEQUENCE</scope>
    <source>
        <strain evidence="2">P08H-3</strain>
    </source>
</reference>
<comment type="caution">
    <text evidence="2">The sequence shown here is derived from an EMBL/GenBank/DDBJ whole genome shotgun (WGS) entry which is preliminary data.</text>
</comment>
<accession>A0AAD9JQ49</accession>